<accession>A0A0B0IIQ1</accession>
<proteinExistence type="predicted"/>
<keyword evidence="2" id="KW-1185">Reference proteome</keyword>
<sequence length="70" mass="7829">MSELLKKRTASGAIATRIALMSNEGVPFPFFMILEVMSEAAVNGFKLFERTSQKAHGEWSHCHQDCTNVK</sequence>
<dbReference type="EMBL" id="JRJU01000018">
    <property type="protein sequence ID" value="KHF39556.1"/>
    <property type="molecule type" value="Genomic_DNA"/>
</dbReference>
<name>A0A0B0IIQ1_9BACI</name>
<protein>
    <submittedName>
        <fullName evidence="1">Uncharacterized protein</fullName>
    </submittedName>
</protein>
<dbReference type="Proteomes" id="UP000030832">
    <property type="component" value="Unassembled WGS sequence"/>
</dbReference>
<comment type="caution">
    <text evidence="1">The sequence shown here is derived from an EMBL/GenBank/DDBJ whole genome shotgun (WGS) entry which is preliminary data.</text>
</comment>
<evidence type="ECO:0000313" key="2">
    <source>
        <dbReference type="Proteomes" id="UP000030832"/>
    </source>
</evidence>
<dbReference type="AlphaFoldDB" id="A0A0B0IIQ1"/>
<gene>
    <name evidence="1" type="ORF">LQ50_14985</name>
</gene>
<organism evidence="1 2">
    <name type="scientific">Halalkalibacter okhensis</name>
    <dbReference type="NCBI Taxonomy" id="333138"/>
    <lineage>
        <taxon>Bacteria</taxon>
        <taxon>Bacillati</taxon>
        <taxon>Bacillota</taxon>
        <taxon>Bacilli</taxon>
        <taxon>Bacillales</taxon>
        <taxon>Bacillaceae</taxon>
        <taxon>Halalkalibacter</taxon>
    </lineage>
</organism>
<evidence type="ECO:0000313" key="1">
    <source>
        <dbReference type="EMBL" id="KHF39556.1"/>
    </source>
</evidence>
<reference evidence="1 2" key="1">
    <citation type="submission" date="2014-09" db="EMBL/GenBank/DDBJ databases">
        <title>Genome sequencing and annotation of Bacillus Okhensis strain Kh10-101T.</title>
        <authorList>
            <person name="Prakash J.S."/>
        </authorList>
    </citation>
    <scope>NUCLEOTIDE SEQUENCE [LARGE SCALE GENOMIC DNA]</scope>
    <source>
        <strain evidence="2">Kh10-101T</strain>
    </source>
</reference>